<sequence>MASARTTNQTTPGRPPLVRFYNLRQPSVYASSSRIPRRRRNTIGTDTVNNRLLLNNRNESPPIITCRHNRESPNRNRENANQRRVLFSPIQGAAQSSNDIIVDNDSQEINVTNIGPFIKLSLPAEVIRGDRNPRKAHIRITYE</sequence>
<protein>
    <submittedName>
        <fullName evidence="1">Uncharacterized protein</fullName>
    </submittedName>
</protein>
<evidence type="ECO:0000313" key="1">
    <source>
        <dbReference type="EMBL" id="KOF87379.1"/>
    </source>
</evidence>
<organism evidence="1">
    <name type="scientific">Octopus bimaculoides</name>
    <name type="common">California two-spotted octopus</name>
    <dbReference type="NCBI Taxonomy" id="37653"/>
    <lineage>
        <taxon>Eukaryota</taxon>
        <taxon>Metazoa</taxon>
        <taxon>Spiralia</taxon>
        <taxon>Lophotrochozoa</taxon>
        <taxon>Mollusca</taxon>
        <taxon>Cephalopoda</taxon>
        <taxon>Coleoidea</taxon>
        <taxon>Octopodiformes</taxon>
        <taxon>Octopoda</taxon>
        <taxon>Incirrata</taxon>
        <taxon>Octopodidae</taxon>
        <taxon>Octopus</taxon>
    </lineage>
</organism>
<dbReference type="EMBL" id="KQ418430">
    <property type="protein sequence ID" value="KOF87378.1"/>
    <property type="molecule type" value="Genomic_DNA"/>
</dbReference>
<name>A0A0L8HE38_OCTBM</name>
<dbReference type="EMBL" id="KQ418430">
    <property type="protein sequence ID" value="KOF87379.1"/>
    <property type="molecule type" value="Genomic_DNA"/>
</dbReference>
<gene>
    <name evidence="1" type="ORF">OCBIM_22016964mg</name>
</gene>
<accession>A0A0L8HE38</accession>
<proteinExistence type="predicted"/>
<reference evidence="1" key="1">
    <citation type="submission" date="2015-07" db="EMBL/GenBank/DDBJ databases">
        <title>MeaNS - Measles Nucleotide Surveillance Program.</title>
        <authorList>
            <person name="Tran T."/>
            <person name="Druce J."/>
        </authorList>
    </citation>
    <scope>NUCLEOTIDE SEQUENCE</scope>
    <source>
        <strain evidence="1">UCB-OBI-ISO-001</strain>
        <tissue evidence="1">Gonad</tissue>
    </source>
</reference>
<dbReference type="AlphaFoldDB" id="A0A0L8HE38"/>